<keyword evidence="6" id="KW-1185">Reference proteome</keyword>
<organism evidence="5 6">
    <name type="scientific">Arthrobacter pullicola</name>
    <dbReference type="NCBI Taxonomy" id="2762224"/>
    <lineage>
        <taxon>Bacteria</taxon>
        <taxon>Bacillati</taxon>
        <taxon>Actinomycetota</taxon>
        <taxon>Actinomycetes</taxon>
        <taxon>Micrococcales</taxon>
        <taxon>Micrococcaceae</taxon>
        <taxon>Arthrobacter</taxon>
    </lineage>
</organism>
<dbReference type="Pfam" id="PF13378">
    <property type="entry name" value="MR_MLE_C"/>
    <property type="match status" value="1"/>
</dbReference>
<keyword evidence="3" id="KW-0460">Magnesium</keyword>
<evidence type="ECO:0000259" key="4">
    <source>
        <dbReference type="SMART" id="SM00922"/>
    </source>
</evidence>
<dbReference type="SUPFAM" id="SSF54826">
    <property type="entry name" value="Enolase N-terminal domain-like"/>
    <property type="match status" value="1"/>
</dbReference>
<reference evidence="5 6" key="1">
    <citation type="submission" date="2020-08" db="EMBL/GenBank/DDBJ databases">
        <title>A Genomic Blueprint of the Chicken Gut Microbiome.</title>
        <authorList>
            <person name="Gilroy R."/>
            <person name="Ravi A."/>
            <person name="Getino M."/>
            <person name="Pursley I."/>
            <person name="Horton D.L."/>
            <person name="Alikhan N.-F."/>
            <person name="Baker D."/>
            <person name="Gharbi K."/>
            <person name="Hall N."/>
            <person name="Watson M."/>
            <person name="Adriaenssens E.M."/>
            <person name="Foster-Nyarko E."/>
            <person name="Jarju S."/>
            <person name="Secka A."/>
            <person name="Antonio M."/>
            <person name="Oren A."/>
            <person name="Chaudhuri R."/>
            <person name="La Ragione R.M."/>
            <person name="Hildebrand F."/>
            <person name="Pallen M.J."/>
        </authorList>
    </citation>
    <scope>NUCLEOTIDE SEQUENCE [LARGE SCALE GENOMIC DNA]</scope>
    <source>
        <strain evidence="5 6">Sa2BUA2</strain>
    </source>
</reference>
<dbReference type="InterPro" id="IPR029065">
    <property type="entry name" value="Enolase_C-like"/>
</dbReference>
<dbReference type="EMBL" id="JACSQC010000009">
    <property type="protein sequence ID" value="MBD8045284.1"/>
    <property type="molecule type" value="Genomic_DNA"/>
</dbReference>
<dbReference type="InterPro" id="IPR036849">
    <property type="entry name" value="Enolase-like_C_sf"/>
</dbReference>
<dbReference type="PROSITE" id="PS00909">
    <property type="entry name" value="MR_MLE_2"/>
    <property type="match status" value="1"/>
</dbReference>
<comment type="caution">
    <text evidence="5">The sequence shown here is derived from an EMBL/GenBank/DDBJ whole genome shotgun (WGS) entry which is preliminary data.</text>
</comment>
<dbReference type="InterPro" id="IPR029017">
    <property type="entry name" value="Enolase-like_N"/>
</dbReference>
<evidence type="ECO:0000256" key="1">
    <source>
        <dbReference type="ARBA" id="ARBA00001946"/>
    </source>
</evidence>
<accession>A0ABR8YM22</accession>
<keyword evidence="2" id="KW-0479">Metal-binding</keyword>
<dbReference type="InterPro" id="IPR013341">
    <property type="entry name" value="Mandelate_racemase_N_dom"/>
</dbReference>
<protein>
    <submittedName>
        <fullName evidence="5">Mandelate racemase/muconate lactonizing enzyme family protein</fullName>
    </submittedName>
</protein>
<evidence type="ECO:0000256" key="3">
    <source>
        <dbReference type="ARBA" id="ARBA00022842"/>
    </source>
</evidence>
<dbReference type="InterPro" id="IPR018110">
    <property type="entry name" value="Mandel_Rmase/mucon_lact_enz_CS"/>
</dbReference>
<evidence type="ECO:0000256" key="2">
    <source>
        <dbReference type="ARBA" id="ARBA00022723"/>
    </source>
</evidence>
<dbReference type="PANTHER" id="PTHR13794">
    <property type="entry name" value="ENOLASE SUPERFAMILY, MANDELATE RACEMASE"/>
    <property type="match status" value="1"/>
</dbReference>
<name>A0ABR8YM22_9MICC</name>
<evidence type="ECO:0000313" key="5">
    <source>
        <dbReference type="EMBL" id="MBD8045284.1"/>
    </source>
</evidence>
<sequence length="371" mass="40391">MKIENIDVKLCRMKLPKGDWGDQINFVTHIEIILVDVTTDTGLTGTGFSHTSGVGGATIVSMLSEVAPILIGQEVSPRALWDKAWKYLRFNGTGGITTLALAGLDIAYWDIMGKTANMSLADMLGRCRDKTPLYGSGINLHLSIEEVIDQVQGWKADGFAAGKVKVGKPDLEEDVYRLAKLREAVGPYPLMIDANQGWTLPQAVQAFKRFEQFNLTWIEEPLPVDDIIGHKRLRELADGPIGLGENLYTVQQFNHYFSSNTCDFVQADIGRVGGITPYMDIAAMARAWNLPMAPHFIMELSATVLCAVPNIYLAEYTDGGTLTDLGVLLPGTGELRNGHYTPSSTPGHGLAFNREKLAANEVAIPALTGGL</sequence>
<dbReference type="Proteomes" id="UP000652763">
    <property type="component" value="Unassembled WGS sequence"/>
</dbReference>
<dbReference type="InterPro" id="IPR046945">
    <property type="entry name" value="RHMD-like"/>
</dbReference>
<dbReference type="CDD" id="cd03316">
    <property type="entry name" value="MR_like"/>
    <property type="match status" value="1"/>
</dbReference>
<dbReference type="SFLD" id="SFLDS00001">
    <property type="entry name" value="Enolase"/>
    <property type="match status" value="1"/>
</dbReference>
<dbReference type="SMART" id="SM00922">
    <property type="entry name" value="MR_MLE"/>
    <property type="match status" value="1"/>
</dbReference>
<dbReference type="SUPFAM" id="SSF51604">
    <property type="entry name" value="Enolase C-terminal domain-like"/>
    <property type="match status" value="1"/>
</dbReference>
<comment type="cofactor">
    <cofactor evidence="1">
        <name>Mg(2+)</name>
        <dbReference type="ChEBI" id="CHEBI:18420"/>
    </cofactor>
</comment>
<evidence type="ECO:0000313" key="6">
    <source>
        <dbReference type="Proteomes" id="UP000652763"/>
    </source>
</evidence>
<feature type="domain" description="Mandelate racemase/muconate lactonizing enzyme C-terminal" evidence="4">
    <location>
        <begin position="144"/>
        <end position="240"/>
    </location>
</feature>
<dbReference type="InterPro" id="IPR013342">
    <property type="entry name" value="Mandelate_racemase_C"/>
</dbReference>
<dbReference type="PANTHER" id="PTHR13794:SF58">
    <property type="entry name" value="MITOCHONDRIAL ENOLASE SUPERFAMILY MEMBER 1"/>
    <property type="match status" value="1"/>
</dbReference>
<dbReference type="Gene3D" id="3.30.390.10">
    <property type="entry name" value="Enolase-like, N-terminal domain"/>
    <property type="match status" value="1"/>
</dbReference>
<dbReference type="Pfam" id="PF02746">
    <property type="entry name" value="MR_MLE_N"/>
    <property type="match status" value="1"/>
</dbReference>
<proteinExistence type="predicted"/>
<gene>
    <name evidence="5" type="ORF">H9638_15845</name>
</gene>
<dbReference type="Gene3D" id="3.20.20.120">
    <property type="entry name" value="Enolase-like C-terminal domain"/>
    <property type="match status" value="1"/>
</dbReference>
<dbReference type="SFLD" id="SFLDG00179">
    <property type="entry name" value="mandelate_racemase"/>
    <property type="match status" value="1"/>
</dbReference>